<keyword evidence="4" id="KW-0238">DNA-binding</keyword>
<keyword evidence="3" id="KW-0805">Transcription regulation</keyword>
<sequence>MKKIPAPLEPREISVLIIDGQSLIQDSVKNALNEVGITKVKNAQNAFYALRLCENTQFNIILIAFDVSADKDGFHLYEELKMKGHIKKDTTVVFLSAETSPELVNCIIELQPDDFWVKPLDRAKVERRLSYLLNVRLKLHKLLYCLDHHDYSAAIYHAERQLLDPSLKDLVPRIKRIIGDCYINLHEFAEAERYYTKLLEDYSYGWVSIGLTRALLKQGKKDEADVLIEEMLERDDTRFNTYDLLAQYHIEHEQYAEAYEQMKEASRLAPRNINRNKKLWDLARLNHDKMGQYQATQNMARYAKNSIHDSPELTLNVIRSGIDLATNLTIEEATPFLQKAERDIAALKQTRGSMAVGDEQLAVLQARLLCVRNDKSGAEKIMDEQVSMRDNASLEDNLDKMKAFHELGQKEKSLAILDRLGKQIAGDTFSSNVVNEYLKQESIERREISFTAKELKEMAAVNYKENRMGPAFQNLKHALKLSPQNKQVAMSLLKVLTNIAKTDRLNPEQVGEAQKAKVLLCTAQMGPAQVAKRDAYLKLLGLDEDEE</sequence>
<dbReference type="SMART" id="SM00028">
    <property type="entry name" value="TPR"/>
    <property type="match status" value="3"/>
</dbReference>
<dbReference type="Gene3D" id="3.40.50.2300">
    <property type="match status" value="1"/>
</dbReference>
<evidence type="ECO:0000256" key="6">
    <source>
        <dbReference type="PROSITE-ProRule" id="PRU00169"/>
    </source>
</evidence>
<dbReference type="SMART" id="SM00448">
    <property type="entry name" value="REC"/>
    <property type="match status" value="1"/>
</dbReference>
<comment type="caution">
    <text evidence="6">Lacks conserved residue(s) required for the propagation of feature annotation.</text>
</comment>
<dbReference type="SUPFAM" id="SSF52172">
    <property type="entry name" value="CheY-like"/>
    <property type="match status" value="1"/>
</dbReference>
<dbReference type="Proteomes" id="UP001234343">
    <property type="component" value="Unassembled WGS sequence"/>
</dbReference>
<feature type="repeat" description="TPR" evidence="7">
    <location>
        <begin position="239"/>
        <end position="272"/>
    </location>
</feature>
<dbReference type="PROSITE" id="PS50005">
    <property type="entry name" value="TPR"/>
    <property type="match status" value="1"/>
</dbReference>
<evidence type="ECO:0000256" key="3">
    <source>
        <dbReference type="ARBA" id="ARBA00023015"/>
    </source>
</evidence>
<keyword evidence="2" id="KW-0902">Two-component regulatory system</keyword>
<reference evidence="9 10" key="1">
    <citation type="submission" date="2023-06" db="EMBL/GenBank/DDBJ databases">
        <title>Alteromonas sp. ASW11-36 isolated from intertidal sand.</title>
        <authorList>
            <person name="Li Y."/>
        </authorList>
    </citation>
    <scope>NUCLEOTIDE SEQUENCE [LARGE SCALE GENOMIC DNA]</scope>
    <source>
        <strain evidence="9 10">ASW11-36</strain>
    </source>
</reference>
<proteinExistence type="predicted"/>
<evidence type="ECO:0000256" key="4">
    <source>
        <dbReference type="ARBA" id="ARBA00023125"/>
    </source>
</evidence>
<dbReference type="PANTHER" id="PTHR48111:SF1">
    <property type="entry name" value="TWO-COMPONENT RESPONSE REGULATOR ORR33"/>
    <property type="match status" value="1"/>
</dbReference>
<evidence type="ECO:0000313" key="10">
    <source>
        <dbReference type="Proteomes" id="UP001234343"/>
    </source>
</evidence>
<evidence type="ECO:0000259" key="8">
    <source>
        <dbReference type="PROSITE" id="PS50110"/>
    </source>
</evidence>
<dbReference type="InterPro" id="IPR001789">
    <property type="entry name" value="Sig_transdc_resp-reg_receiver"/>
</dbReference>
<keyword evidence="1" id="KW-0597">Phosphoprotein</keyword>
<evidence type="ECO:0000256" key="5">
    <source>
        <dbReference type="ARBA" id="ARBA00023163"/>
    </source>
</evidence>
<dbReference type="SUPFAM" id="SSF48452">
    <property type="entry name" value="TPR-like"/>
    <property type="match status" value="1"/>
</dbReference>
<dbReference type="PROSITE" id="PS50110">
    <property type="entry name" value="RESPONSE_REGULATORY"/>
    <property type="match status" value="1"/>
</dbReference>
<gene>
    <name evidence="9" type="ORF">QTP81_10675</name>
</gene>
<comment type="caution">
    <text evidence="9">The sequence shown here is derived from an EMBL/GenBank/DDBJ whole genome shotgun (WGS) entry which is preliminary data.</text>
</comment>
<dbReference type="InterPro" id="IPR011990">
    <property type="entry name" value="TPR-like_helical_dom_sf"/>
</dbReference>
<dbReference type="InterPro" id="IPR039420">
    <property type="entry name" value="WalR-like"/>
</dbReference>
<dbReference type="Gene3D" id="1.25.40.10">
    <property type="entry name" value="Tetratricopeptide repeat domain"/>
    <property type="match status" value="1"/>
</dbReference>
<evidence type="ECO:0000313" key="9">
    <source>
        <dbReference type="EMBL" id="MDM7861060.1"/>
    </source>
</evidence>
<feature type="domain" description="Response regulatory" evidence="8">
    <location>
        <begin position="14"/>
        <end position="133"/>
    </location>
</feature>
<dbReference type="InterPro" id="IPR019734">
    <property type="entry name" value="TPR_rpt"/>
</dbReference>
<dbReference type="RefSeq" id="WP_289365381.1">
    <property type="nucleotide sequence ID" value="NZ_JAUCBP010000007.1"/>
</dbReference>
<protein>
    <submittedName>
        <fullName evidence="9">Response regulator</fullName>
    </submittedName>
</protein>
<evidence type="ECO:0000256" key="7">
    <source>
        <dbReference type="PROSITE-ProRule" id="PRU00339"/>
    </source>
</evidence>
<evidence type="ECO:0000256" key="2">
    <source>
        <dbReference type="ARBA" id="ARBA00023012"/>
    </source>
</evidence>
<dbReference type="EMBL" id="JAUCBP010000007">
    <property type="protein sequence ID" value="MDM7861060.1"/>
    <property type="molecule type" value="Genomic_DNA"/>
</dbReference>
<dbReference type="PANTHER" id="PTHR48111">
    <property type="entry name" value="REGULATOR OF RPOS"/>
    <property type="match status" value="1"/>
</dbReference>
<dbReference type="InterPro" id="IPR011006">
    <property type="entry name" value="CheY-like_superfamily"/>
</dbReference>
<evidence type="ECO:0000256" key="1">
    <source>
        <dbReference type="ARBA" id="ARBA00022553"/>
    </source>
</evidence>
<accession>A0ABT7SY19</accession>
<keyword evidence="5" id="KW-0804">Transcription</keyword>
<name>A0ABT7SY19_9ALTE</name>
<organism evidence="9 10">
    <name type="scientific">Alteromonas arenosi</name>
    <dbReference type="NCBI Taxonomy" id="3055817"/>
    <lineage>
        <taxon>Bacteria</taxon>
        <taxon>Pseudomonadati</taxon>
        <taxon>Pseudomonadota</taxon>
        <taxon>Gammaproteobacteria</taxon>
        <taxon>Alteromonadales</taxon>
        <taxon>Alteromonadaceae</taxon>
        <taxon>Alteromonas/Salinimonas group</taxon>
        <taxon>Alteromonas</taxon>
    </lineage>
</organism>
<dbReference type="Pfam" id="PF00072">
    <property type="entry name" value="Response_reg"/>
    <property type="match status" value="1"/>
</dbReference>
<keyword evidence="7" id="KW-0802">TPR repeat</keyword>
<keyword evidence="10" id="KW-1185">Reference proteome</keyword>